<accession>A0A7W7U221</accession>
<dbReference type="Proteomes" id="UP000582643">
    <property type="component" value="Unassembled WGS sequence"/>
</dbReference>
<keyword evidence="2" id="KW-1185">Reference proteome</keyword>
<evidence type="ECO:0000313" key="2">
    <source>
        <dbReference type="Proteomes" id="UP000582643"/>
    </source>
</evidence>
<organism evidence="1 2">
    <name type="scientific">Streptomyces nymphaeiformis</name>
    <dbReference type="NCBI Taxonomy" id="2663842"/>
    <lineage>
        <taxon>Bacteria</taxon>
        <taxon>Bacillati</taxon>
        <taxon>Actinomycetota</taxon>
        <taxon>Actinomycetes</taxon>
        <taxon>Kitasatosporales</taxon>
        <taxon>Streptomycetaceae</taxon>
        <taxon>Streptomyces</taxon>
    </lineage>
</organism>
<sequence>MENGTEHDHSDREEVVRAARERARSRQALMIEHHGLSGDVQLHSTIHDLKPTVAGGC</sequence>
<dbReference type="AlphaFoldDB" id="A0A7W7U221"/>
<dbReference type="RefSeq" id="WP_181924519.1">
    <property type="nucleotide sequence ID" value="NZ_JACHJY010000006.1"/>
</dbReference>
<reference evidence="1 2" key="1">
    <citation type="submission" date="2020-08" db="EMBL/GenBank/DDBJ databases">
        <title>Genomic Encyclopedia of Type Strains, Phase III (KMG-III): the genomes of soil and plant-associated and newly described type strains.</title>
        <authorList>
            <person name="Whitman W."/>
        </authorList>
    </citation>
    <scope>NUCLEOTIDE SEQUENCE [LARGE SCALE GENOMIC DNA]</scope>
    <source>
        <strain evidence="1 2">SFB5A</strain>
    </source>
</reference>
<evidence type="ECO:0000313" key="1">
    <source>
        <dbReference type="EMBL" id="MBB4983231.1"/>
    </source>
</evidence>
<proteinExistence type="predicted"/>
<gene>
    <name evidence="1" type="ORF">GGE06_004173</name>
</gene>
<protein>
    <submittedName>
        <fullName evidence="1">Uncharacterized protein</fullName>
    </submittedName>
</protein>
<comment type="caution">
    <text evidence="1">The sequence shown here is derived from an EMBL/GenBank/DDBJ whole genome shotgun (WGS) entry which is preliminary data.</text>
</comment>
<name>A0A7W7U221_9ACTN</name>
<dbReference type="EMBL" id="JACHJY010000006">
    <property type="protein sequence ID" value="MBB4983231.1"/>
    <property type="molecule type" value="Genomic_DNA"/>
</dbReference>